<sequence length="278" mass="28210">MPENSTPGIGPKDHDELLDLATIVGLNAVHADELADIERRLAGAPIGVRVEFHQQVRATREAMARVSAATAAEAPPTVRDHLLAAIHAEPSSTETTRPVSTTAPAETAVPPSEPAGDGAVAPVTELRPRRRQTVYLAAATVAAVAIGAVGWVIGVSTGSSDDPARSPAEQVFAAGDARSASGSVGGGEATVTFSDSANAGVLVMRDVPPPKAGTVYQMWLRHPSGVVSAGTMSDKDVSPTTTAVLTDLDDATALAFTVEPPGGSPQPTGAIVAELPLG</sequence>
<dbReference type="Gene3D" id="1.10.10.1320">
    <property type="entry name" value="Anti-sigma factor, zinc-finger domain"/>
    <property type="match status" value="1"/>
</dbReference>
<dbReference type="Proteomes" id="UP000011666">
    <property type="component" value="Unassembled WGS sequence"/>
</dbReference>
<dbReference type="GO" id="GO:0016989">
    <property type="term" value="F:sigma factor antagonist activity"/>
    <property type="evidence" value="ECO:0007669"/>
    <property type="project" value="TreeGrafter"/>
</dbReference>
<dbReference type="Pfam" id="PF22618">
    <property type="entry name" value="RskA_N"/>
    <property type="match status" value="1"/>
</dbReference>
<dbReference type="PANTHER" id="PTHR37461">
    <property type="entry name" value="ANTI-SIGMA-K FACTOR RSKA"/>
    <property type="match status" value="1"/>
</dbReference>
<evidence type="ECO:0000256" key="9">
    <source>
        <dbReference type="ARBA" id="ARBA00030803"/>
    </source>
</evidence>
<comment type="subcellular location">
    <subcellularLocation>
        <location evidence="1">Cell membrane</location>
        <topology evidence="1">Single-pass membrane protein</topology>
    </subcellularLocation>
</comment>
<feature type="region of interest" description="Disordered" evidence="10">
    <location>
        <begin position="89"/>
        <end position="124"/>
    </location>
</feature>
<keyword evidence="2" id="KW-1003">Cell membrane</keyword>
<evidence type="ECO:0000256" key="3">
    <source>
        <dbReference type="ARBA" id="ARBA00022692"/>
    </source>
</evidence>
<dbReference type="InterPro" id="IPR051474">
    <property type="entry name" value="Anti-sigma-K/W_factor"/>
</dbReference>
<evidence type="ECO:0000256" key="5">
    <source>
        <dbReference type="ARBA" id="ARBA00023015"/>
    </source>
</evidence>
<evidence type="ECO:0000256" key="1">
    <source>
        <dbReference type="ARBA" id="ARBA00004162"/>
    </source>
</evidence>
<reference evidence="14 15" key="1">
    <citation type="submission" date="2013-01" db="EMBL/GenBank/DDBJ databases">
        <title>Whole genome shotgun sequence of Gordonia soli NBRC 108243.</title>
        <authorList>
            <person name="Isaki-Nakamura S."/>
            <person name="Hosoyama A."/>
            <person name="Tsuchikane K."/>
            <person name="Ando Y."/>
            <person name="Baba S."/>
            <person name="Ohji S."/>
            <person name="Hamada M."/>
            <person name="Tamura T."/>
            <person name="Yamazoe A."/>
            <person name="Yamazaki S."/>
            <person name="Fujita N."/>
        </authorList>
    </citation>
    <scope>NUCLEOTIDE SEQUENCE [LARGE SCALE GENOMIC DNA]</scope>
    <source>
        <strain evidence="14 15">NBRC 108243</strain>
    </source>
</reference>
<evidence type="ECO:0000256" key="7">
    <source>
        <dbReference type="ARBA" id="ARBA00023163"/>
    </source>
</evidence>
<dbReference type="eggNOG" id="COG5343">
    <property type="taxonomic scope" value="Bacteria"/>
</dbReference>
<keyword evidence="3 11" id="KW-0812">Transmembrane</keyword>
<feature type="domain" description="Anti-sigma K factor RskA C-terminal" evidence="12">
    <location>
        <begin position="137"/>
        <end position="270"/>
    </location>
</feature>
<dbReference type="InterPro" id="IPR018764">
    <property type="entry name" value="RskA_C"/>
</dbReference>
<keyword evidence="4 11" id="KW-1133">Transmembrane helix</keyword>
<evidence type="ECO:0000256" key="8">
    <source>
        <dbReference type="ARBA" id="ARBA00029829"/>
    </source>
</evidence>
<keyword evidence="15" id="KW-1185">Reference proteome</keyword>
<feature type="compositionally biased region" description="Polar residues" evidence="10">
    <location>
        <begin position="90"/>
        <end position="104"/>
    </location>
</feature>
<keyword evidence="6 11" id="KW-0472">Membrane</keyword>
<keyword evidence="7" id="KW-0804">Transcription</keyword>
<evidence type="ECO:0000259" key="13">
    <source>
        <dbReference type="Pfam" id="PF22618"/>
    </source>
</evidence>
<dbReference type="RefSeq" id="WP_007622149.1">
    <property type="nucleotide sequence ID" value="NZ_BANX01000023.1"/>
</dbReference>
<comment type="caution">
    <text evidence="14">The sequence shown here is derived from an EMBL/GenBank/DDBJ whole genome shotgun (WGS) entry which is preliminary data.</text>
</comment>
<dbReference type="InterPro" id="IPR053877">
    <property type="entry name" value="RskA_N"/>
</dbReference>
<evidence type="ECO:0000313" key="14">
    <source>
        <dbReference type="EMBL" id="GAC69260.1"/>
    </source>
</evidence>
<keyword evidence="5" id="KW-0805">Transcription regulation</keyword>
<gene>
    <name evidence="14" type="primary">rskA</name>
    <name evidence="14" type="ORF">GS4_23_00560</name>
</gene>
<evidence type="ECO:0000256" key="10">
    <source>
        <dbReference type="SAM" id="MobiDB-lite"/>
    </source>
</evidence>
<feature type="transmembrane region" description="Helical" evidence="11">
    <location>
        <begin position="134"/>
        <end position="153"/>
    </location>
</feature>
<dbReference type="InterPro" id="IPR041916">
    <property type="entry name" value="Anti_sigma_zinc_sf"/>
</dbReference>
<dbReference type="EMBL" id="BANX01000023">
    <property type="protein sequence ID" value="GAC69260.1"/>
    <property type="molecule type" value="Genomic_DNA"/>
</dbReference>
<evidence type="ECO:0000256" key="2">
    <source>
        <dbReference type="ARBA" id="ARBA00022475"/>
    </source>
</evidence>
<dbReference type="STRING" id="1223545.GS4_23_00560"/>
<protein>
    <recommendedName>
        <fullName evidence="9">Regulator of SigK</fullName>
    </recommendedName>
    <alternativeName>
        <fullName evidence="8">Sigma-K anti-sigma factor RskA</fullName>
    </alternativeName>
</protein>
<evidence type="ECO:0000256" key="6">
    <source>
        <dbReference type="ARBA" id="ARBA00023136"/>
    </source>
</evidence>
<dbReference type="OrthoDB" id="153510at2"/>
<evidence type="ECO:0000313" key="15">
    <source>
        <dbReference type="Proteomes" id="UP000011666"/>
    </source>
</evidence>
<dbReference type="GO" id="GO:0006417">
    <property type="term" value="P:regulation of translation"/>
    <property type="evidence" value="ECO:0007669"/>
    <property type="project" value="TreeGrafter"/>
</dbReference>
<evidence type="ECO:0000259" key="12">
    <source>
        <dbReference type="Pfam" id="PF10099"/>
    </source>
</evidence>
<feature type="domain" description="Anti-sigma-K factor RskA N-terminal" evidence="13">
    <location>
        <begin position="17"/>
        <end position="64"/>
    </location>
</feature>
<proteinExistence type="predicted"/>
<dbReference type="Pfam" id="PF10099">
    <property type="entry name" value="RskA_C"/>
    <property type="match status" value="1"/>
</dbReference>
<organism evidence="14 15">
    <name type="scientific">Gordonia soli NBRC 108243</name>
    <dbReference type="NCBI Taxonomy" id="1223545"/>
    <lineage>
        <taxon>Bacteria</taxon>
        <taxon>Bacillati</taxon>
        <taxon>Actinomycetota</taxon>
        <taxon>Actinomycetes</taxon>
        <taxon>Mycobacteriales</taxon>
        <taxon>Gordoniaceae</taxon>
        <taxon>Gordonia</taxon>
    </lineage>
</organism>
<evidence type="ECO:0000256" key="4">
    <source>
        <dbReference type="ARBA" id="ARBA00022989"/>
    </source>
</evidence>
<dbReference type="GO" id="GO:0005886">
    <property type="term" value="C:plasma membrane"/>
    <property type="evidence" value="ECO:0007669"/>
    <property type="project" value="UniProtKB-SubCell"/>
</dbReference>
<evidence type="ECO:0000256" key="11">
    <source>
        <dbReference type="SAM" id="Phobius"/>
    </source>
</evidence>
<dbReference type="PANTHER" id="PTHR37461:SF1">
    <property type="entry name" value="ANTI-SIGMA-K FACTOR RSKA"/>
    <property type="match status" value="1"/>
</dbReference>
<dbReference type="AlphaFoldDB" id="M0QKT9"/>
<accession>M0QKT9</accession>
<name>M0QKT9_9ACTN</name>